<keyword evidence="2" id="KW-0012">Acyltransferase</keyword>
<proteinExistence type="evidence at transcript level"/>
<evidence type="ECO:0000256" key="1">
    <source>
        <dbReference type="SAM" id="MobiDB-lite"/>
    </source>
</evidence>
<keyword evidence="2" id="KW-0808">Transferase</keyword>
<protein>
    <submittedName>
        <fullName evidence="2">Gamma-glutamyltransferase</fullName>
        <ecNumber evidence="2">2.3.2.2</ecNumber>
    </submittedName>
</protein>
<dbReference type="InterPro" id="IPR029055">
    <property type="entry name" value="Ntn_hydrolases_N"/>
</dbReference>
<feature type="region of interest" description="Disordered" evidence="1">
    <location>
        <begin position="283"/>
        <end position="305"/>
    </location>
</feature>
<dbReference type="GO" id="GO:0103068">
    <property type="term" value="F:leukotriene C4 gamma-glutamyl transferase activity"/>
    <property type="evidence" value="ECO:0007669"/>
    <property type="project" value="UniProtKB-EC"/>
</dbReference>
<dbReference type="InterPro" id="IPR043138">
    <property type="entry name" value="GGT_lsub"/>
</dbReference>
<dbReference type="SUPFAM" id="SSF56235">
    <property type="entry name" value="N-terminal nucleophile aminohydrolases (Ntn hydrolases)"/>
    <property type="match status" value="1"/>
</dbReference>
<dbReference type="Pfam" id="PF01019">
    <property type="entry name" value="G_glu_transpept"/>
    <property type="match status" value="1"/>
</dbReference>
<dbReference type="InterPro" id="IPR043137">
    <property type="entry name" value="GGT_ssub_C"/>
</dbReference>
<dbReference type="EMBL" id="KY581669">
    <property type="protein sequence ID" value="ASU44940.1"/>
    <property type="molecule type" value="mRNA"/>
</dbReference>
<evidence type="ECO:0000313" key="2">
    <source>
        <dbReference type="EMBL" id="ASU44940.1"/>
    </source>
</evidence>
<feature type="compositionally biased region" description="Polar residues" evidence="1">
    <location>
        <begin position="294"/>
        <end position="305"/>
    </location>
</feature>
<reference evidence="2" key="1">
    <citation type="submission" date="2017-02" db="EMBL/GenBank/DDBJ databases">
        <authorList>
            <person name="Peterson S.W."/>
        </authorList>
    </citation>
    <scope>NUCLEOTIDE SEQUENCE</scope>
</reference>
<accession>A0A223PJT8</accession>
<dbReference type="AlphaFoldDB" id="A0A223PJT8"/>
<dbReference type="Gene3D" id="3.60.20.40">
    <property type="match status" value="1"/>
</dbReference>
<dbReference type="EC" id="2.3.2.2" evidence="2"/>
<sequence length="305" mass="33854">MCSVFKHFGSGKLTMEQILEPAFKIAEKGVPVGLKTSLIWNKFKDVIKNSKQAEDILQQGRTVPLPGEKVYAPKLAHIFKLIASDGKEGFYCGTVAQNIVKEVERAGGVLTLNDMKEHLTFKLNHELQEPLFIDFCGFRIWEMKPNTIGIVVLVALNILQLYDLRALGHNSAEYIHIVSEVVKYAYLECWDYLCDPSYNSPCFKSLLSENLSIRIKMQIDDNKASNSQFNITGSNTSYVGVVDEEGNGCSFICSISSDFGTGLIPEGCGFTLHDRLKSMSLNESSPNAFGPKKVTSSFHPSIHGN</sequence>
<organism evidence="2">
    <name type="scientific">Pardosa pseudoannulata</name>
    <dbReference type="NCBI Taxonomy" id="330961"/>
    <lineage>
        <taxon>Eukaryota</taxon>
        <taxon>Metazoa</taxon>
        <taxon>Ecdysozoa</taxon>
        <taxon>Arthropoda</taxon>
        <taxon>Chelicerata</taxon>
        <taxon>Arachnida</taxon>
        <taxon>Araneae</taxon>
        <taxon>Araneomorphae</taxon>
        <taxon>Entelegynae</taxon>
        <taxon>Lycosoidea</taxon>
        <taxon>Lycosidae</taxon>
        <taxon>Pardosa</taxon>
    </lineage>
</organism>
<dbReference type="PANTHER" id="PTHR43881:SF1">
    <property type="entry name" value="GAMMA-GLUTAMYLTRANSPEPTIDASE (AFU_ORTHOLOGUE AFUA_4G13580)"/>
    <property type="match status" value="1"/>
</dbReference>
<dbReference type="PRINTS" id="PR01210">
    <property type="entry name" value="GGTRANSPTASE"/>
</dbReference>
<dbReference type="Gene3D" id="1.10.246.130">
    <property type="match status" value="1"/>
</dbReference>
<name>A0A223PJT8_9ARAC</name>
<dbReference type="InterPro" id="IPR052896">
    <property type="entry name" value="GGT-like_enzyme"/>
</dbReference>
<dbReference type="PANTHER" id="PTHR43881">
    <property type="entry name" value="GAMMA-GLUTAMYLTRANSPEPTIDASE (AFU_ORTHOLOGUE AFUA_4G13580)"/>
    <property type="match status" value="1"/>
</dbReference>